<dbReference type="PANTHER" id="PTHR43391:SF14">
    <property type="entry name" value="DEHYDROGENASE_REDUCTASE SDR FAMILY PROTEIN 7-LIKE"/>
    <property type="match status" value="1"/>
</dbReference>
<dbReference type="InterPro" id="IPR002347">
    <property type="entry name" value="SDR_fam"/>
</dbReference>
<dbReference type="GO" id="GO:0016491">
    <property type="term" value="F:oxidoreductase activity"/>
    <property type="evidence" value="ECO:0007669"/>
    <property type="project" value="UniProtKB-KW"/>
</dbReference>
<dbReference type="Proteomes" id="UP000008312">
    <property type="component" value="Unassembled WGS sequence"/>
</dbReference>
<evidence type="ECO:0000256" key="3">
    <source>
        <dbReference type="ARBA" id="ARBA00023002"/>
    </source>
</evidence>
<dbReference type="EMBL" id="FN668644">
    <property type="protein sequence ID" value="CBK21653.2"/>
    <property type="molecule type" value="Genomic_DNA"/>
</dbReference>
<proteinExistence type="inferred from homology"/>
<reference evidence="4" key="1">
    <citation type="submission" date="2010-02" db="EMBL/GenBank/DDBJ databases">
        <title>Sequencing and annotation of the Blastocystis hominis genome.</title>
        <authorList>
            <person name="Wincker P."/>
        </authorList>
    </citation>
    <scope>NUCLEOTIDE SEQUENCE</scope>
    <source>
        <strain evidence="4">Singapore isolate B</strain>
    </source>
</reference>
<dbReference type="PANTHER" id="PTHR43391">
    <property type="entry name" value="RETINOL DEHYDROGENASE-RELATED"/>
    <property type="match status" value="1"/>
</dbReference>
<keyword evidence="5" id="KW-1185">Reference proteome</keyword>
<gene>
    <name evidence="4" type="ORF">GSBLH_T00001785001</name>
</gene>
<evidence type="ECO:0000313" key="4">
    <source>
        <dbReference type="EMBL" id="CBK21653.2"/>
    </source>
</evidence>
<protein>
    <submittedName>
        <fullName evidence="4">Uncharacterized protein</fullName>
    </submittedName>
</protein>
<evidence type="ECO:0000256" key="1">
    <source>
        <dbReference type="ARBA" id="ARBA00006484"/>
    </source>
</evidence>
<evidence type="ECO:0000313" key="5">
    <source>
        <dbReference type="Proteomes" id="UP000008312"/>
    </source>
</evidence>
<keyword evidence="3" id="KW-0560">Oxidoreductase</keyword>
<dbReference type="Pfam" id="PF00106">
    <property type="entry name" value="adh_short"/>
    <property type="match status" value="1"/>
</dbReference>
<dbReference type="InterPro" id="IPR036291">
    <property type="entry name" value="NAD(P)-bd_dom_sf"/>
</dbReference>
<dbReference type="InParanoid" id="D8M0R4"/>
<dbReference type="PRINTS" id="PR00081">
    <property type="entry name" value="GDHRDH"/>
</dbReference>
<accession>D8M0R4</accession>
<dbReference type="AlphaFoldDB" id="D8M0R4"/>
<dbReference type="RefSeq" id="XP_012895701.1">
    <property type="nucleotide sequence ID" value="XM_013040247.1"/>
</dbReference>
<dbReference type="SUPFAM" id="SSF51735">
    <property type="entry name" value="NAD(P)-binding Rossmann-fold domains"/>
    <property type="match status" value="1"/>
</dbReference>
<evidence type="ECO:0000256" key="2">
    <source>
        <dbReference type="ARBA" id="ARBA00022857"/>
    </source>
</evidence>
<name>D8M0R4_BLAHO</name>
<keyword evidence="2" id="KW-0521">NADP</keyword>
<comment type="similarity">
    <text evidence="1">Belongs to the short-chain dehydrogenases/reductases (SDR) family.</text>
</comment>
<sequence length="210" mass="23418">MNELITKADDESPIDLVIANAAVMIPDCGRTEDIATVTTEIFSTNVDGVFNTIFPLLSRMQARRAGQIGIVSSTAGLCSEPMNPLYSSSKVAVMSYGEALRWIMRDYNVFVSVIVPAAVDTPMTNVPIIRNMPGHFATPEDMARVIRKGLQRDYMHIAYTAMDYWTCCVMMRDVPAAARDFYFRLLLPLVKKSGNYLIEFHPAPKESHVC</sequence>
<dbReference type="PROSITE" id="PS00061">
    <property type="entry name" value="ADH_SHORT"/>
    <property type="match status" value="1"/>
</dbReference>
<dbReference type="Gene3D" id="3.40.50.720">
    <property type="entry name" value="NAD(P)-binding Rossmann-like Domain"/>
    <property type="match status" value="1"/>
</dbReference>
<dbReference type="GeneID" id="24919012"/>
<dbReference type="InterPro" id="IPR020904">
    <property type="entry name" value="Sc_DH/Rdtase_CS"/>
</dbReference>
<organism evidence="4">
    <name type="scientific">Blastocystis hominis</name>
    <dbReference type="NCBI Taxonomy" id="12968"/>
    <lineage>
        <taxon>Eukaryota</taxon>
        <taxon>Sar</taxon>
        <taxon>Stramenopiles</taxon>
        <taxon>Bigyra</taxon>
        <taxon>Opalozoa</taxon>
        <taxon>Opalinata</taxon>
        <taxon>Blastocystidae</taxon>
        <taxon>Blastocystis</taxon>
    </lineage>
</organism>
<dbReference type="OrthoDB" id="6251714at2759"/>